<sequence length="189" mass="20881">MTEQTSDTQRQAGEPDLQAAWARIEAWYARQAGAPPLPDGASEAAIARLERHLRLRLPDPFRRSLARHDGVPEGHWPHGELLSVHRIREEWDIWDGLQKDGGFADMEATLHPDARLQPRWWDAGWVPVDADGGGNSTCLDLNPGPKGQLGQLIKIDHERGPGGPKYPDFVAYLHAAAELLEAGKQNLSG</sequence>
<dbReference type="InterPro" id="IPR018958">
    <property type="entry name" value="Knr4/Smi1-like_dom"/>
</dbReference>
<dbReference type="SMART" id="SM00860">
    <property type="entry name" value="SMI1_KNR4"/>
    <property type="match status" value="1"/>
</dbReference>
<dbReference type="Gene3D" id="3.40.1580.10">
    <property type="entry name" value="SMI1/KNR4-like"/>
    <property type="match status" value="1"/>
</dbReference>
<dbReference type="EMBL" id="CP158299">
    <property type="protein sequence ID" value="XBV85430.1"/>
    <property type="molecule type" value="Genomic_DNA"/>
</dbReference>
<name>A0AAU7UA01_9DEIO</name>
<dbReference type="InterPro" id="IPR037883">
    <property type="entry name" value="Knr4/Smi1-like_sf"/>
</dbReference>
<dbReference type="RefSeq" id="WP_350243467.1">
    <property type="nucleotide sequence ID" value="NZ_CP158299.1"/>
</dbReference>
<dbReference type="InterPro" id="IPR051873">
    <property type="entry name" value="KNR4/SMI1_regulator"/>
</dbReference>
<dbReference type="Pfam" id="PF09346">
    <property type="entry name" value="SMI1_KNR4"/>
    <property type="match status" value="1"/>
</dbReference>
<evidence type="ECO:0000313" key="2">
    <source>
        <dbReference type="EMBL" id="XBV85430.1"/>
    </source>
</evidence>
<organism evidence="2">
    <name type="scientific">Deinococcus sonorensis KR-87</name>
    <dbReference type="NCBI Taxonomy" id="694439"/>
    <lineage>
        <taxon>Bacteria</taxon>
        <taxon>Thermotogati</taxon>
        <taxon>Deinococcota</taxon>
        <taxon>Deinococci</taxon>
        <taxon>Deinococcales</taxon>
        <taxon>Deinococcaceae</taxon>
        <taxon>Deinococcus</taxon>
    </lineage>
</organism>
<proteinExistence type="predicted"/>
<dbReference type="PANTHER" id="PTHR47432:SF1">
    <property type="entry name" value="CELL WALL ASSEMBLY REGULATOR SMI1"/>
    <property type="match status" value="1"/>
</dbReference>
<protein>
    <submittedName>
        <fullName evidence="2">SMI1/KNR4 family protein</fullName>
    </submittedName>
</protein>
<feature type="domain" description="Knr4/Smi1-like" evidence="1">
    <location>
        <begin position="40"/>
        <end position="175"/>
    </location>
</feature>
<dbReference type="SUPFAM" id="SSF160631">
    <property type="entry name" value="SMI1/KNR4-like"/>
    <property type="match status" value="1"/>
</dbReference>
<dbReference type="AlphaFoldDB" id="A0AAU7UA01"/>
<dbReference type="PANTHER" id="PTHR47432">
    <property type="entry name" value="CELL WALL ASSEMBLY REGULATOR SMI1"/>
    <property type="match status" value="1"/>
</dbReference>
<gene>
    <name evidence="2" type="ORF">ABOD76_18655</name>
</gene>
<dbReference type="KEGG" id="dsc:ABOD76_18655"/>
<reference evidence="2" key="1">
    <citation type="submission" date="2024-06" db="EMBL/GenBank/DDBJ databases">
        <title>Draft Genome Sequence of Deinococcus sonorensis Type Strain KR-87, a Biofilm Producing Representative of the Genus Deinococcus.</title>
        <authorList>
            <person name="Boren L.S."/>
            <person name="Grosso R.A."/>
            <person name="Hugenberg-Cox A.N."/>
            <person name="Hill J.T.E."/>
            <person name="Albert C.M."/>
            <person name="Tuohy J.M."/>
        </authorList>
    </citation>
    <scope>NUCLEOTIDE SEQUENCE</scope>
    <source>
        <strain evidence="2">KR-87</strain>
    </source>
</reference>
<evidence type="ECO:0000259" key="1">
    <source>
        <dbReference type="SMART" id="SM00860"/>
    </source>
</evidence>
<accession>A0AAU7UA01</accession>